<dbReference type="InterPro" id="IPR013216">
    <property type="entry name" value="Methyltransf_11"/>
</dbReference>
<dbReference type="AlphaFoldDB" id="A0AAU6PG01"/>
<dbReference type="GO" id="GO:0008757">
    <property type="term" value="F:S-adenosylmethionine-dependent methyltransferase activity"/>
    <property type="evidence" value="ECO:0007669"/>
    <property type="project" value="InterPro"/>
</dbReference>
<evidence type="ECO:0000259" key="1">
    <source>
        <dbReference type="Pfam" id="PF08241"/>
    </source>
</evidence>
<dbReference type="CDD" id="cd02440">
    <property type="entry name" value="AdoMet_MTases"/>
    <property type="match status" value="1"/>
</dbReference>
<name>A0AAU6PG01_9GAMM</name>
<dbReference type="EMBL" id="CP138327">
    <property type="protein sequence ID" value="WXT99924.1"/>
    <property type="molecule type" value="Genomic_DNA"/>
</dbReference>
<dbReference type="Gene3D" id="3.40.50.150">
    <property type="entry name" value="Vaccinia Virus protein VP39"/>
    <property type="match status" value="1"/>
</dbReference>
<sequence>MKLHLGCGKIYIDGFTHVDLQDLEHVDYQVPVNDLDFAENDSVELIYSAHVLEHFGRNEYKDVLKEWHRALKPGGMLRISVPSFDAIVKYYTQKDDNLDLLLDLLIGGQKVGEYDYHKMIFNKKLLVKTLKEIGFNNIQEYDWQKTEHSSIDDFSQAYLPHMDKKHGMMMSLNLEAIKELC</sequence>
<accession>A0AAU6PG01</accession>
<dbReference type="SUPFAM" id="SSF53335">
    <property type="entry name" value="S-adenosyl-L-methionine-dependent methyltransferases"/>
    <property type="match status" value="1"/>
</dbReference>
<dbReference type="InterPro" id="IPR029063">
    <property type="entry name" value="SAM-dependent_MTases_sf"/>
</dbReference>
<organism evidence="2">
    <name type="scientific">Catillopecten margaritatus gill symbiont</name>
    <dbReference type="NCBI Taxonomy" id="3083288"/>
    <lineage>
        <taxon>Bacteria</taxon>
        <taxon>Pseudomonadati</taxon>
        <taxon>Pseudomonadota</taxon>
        <taxon>Gammaproteobacteria</taxon>
        <taxon>sulfur-oxidizing symbionts</taxon>
    </lineage>
</organism>
<reference evidence="2" key="1">
    <citation type="submission" date="2023-10" db="EMBL/GenBank/DDBJ databases">
        <title>The first scallop-associated chemosynthetic bacterial symbiont.</title>
        <authorList>
            <person name="Lin Y.-T."/>
            <person name="Sun J."/>
            <person name="Ip J.C.-H."/>
            <person name="He X."/>
            <person name="Gao Z.-M."/>
            <person name="Perez M."/>
            <person name="Xu T."/>
            <person name="Qian P.-Y."/>
            <person name="Qiu J.-W."/>
        </authorList>
    </citation>
    <scope>NUCLEOTIDE SEQUENCE</scope>
    <source>
        <strain evidence="2">Gill1</strain>
    </source>
</reference>
<dbReference type="Pfam" id="PF08241">
    <property type="entry name" value="Methyltransf_11"/>
    <property type="match status" value="1"/>
</dbReference>
<proteinExistence type="predicted"/>
<feature type="domain" description="Methyltransferase type 11" evidence="1">
    <location>
        <begin position="29"/>
        <end position="78"/>
    </location>
</feature>
<evidence type="ECO:0000313" key="2">
    <source>
        <dbReference type="EMBL" id="WXT99924.1"/>
    </source>
</evidence>
<protein>
    <recommendedName>
        <fullName evidence="1">Methyltransferase type 11 domain-containing protein</fullName>
    </recommendedName>
</protein>
<gene>
    <name evidence="2" type="ORF">Ctma_0630</name>
</gene>